<name>A0AAE0NQS9_9PEZI</name>
<evidence type="ECO:0000256" key="1">
    <source>
        <dbReference type="SAM" id="MobiDB-lite"/>
    </source>
</evidence>
<dbReference type="Proteomes" id="UP001285441">
    <property type="component" value="Unassembled WGS sequence"/>
</dbReference>
<reference evidence="2" key="1">
    <citation type="journal article" date="2023" name="Mol. Phylogenet. Evol.">
        <title>Genome-scale phylogeny and comparative genomics of the fungal order Sordariales.</title>
        <authorList>
            <person name="Hensen N."/>
            <person name="Bonometti L."/>
            <person name="Westerberg I."/>
            <person name="Brannstrom I.O."/>
            <person name="Guillou S."/>
            <person name="Cros-Aarteil S."/>
            <person name="Calhoun S."/>
            <person name="Haridas S."/>
            <person name="Kuo A."/>
            <person name="Mondo S."/>
            <person name="Pangilinan J."/>
            <person name="Riley R."/>
            <person name="LaButti K."/>
            <person name="Andreopoulos B."/>
            <person name="Lipzen A."/>
            <person name="Chen C."/>
            <person name="Yan M."/>
            <person name="Daum C."/>
            <person name="Ng V."/>
            <person name="Clum A."/>
            <person name="Steindorff A."/>
            <person name="Ohm R.A."/>
            <person name="Martin F."/>
            <person name="Silar P."/>
            <person name="Natvig D.O."/>
            <person name="Lalanne C."/>
            <person name="Gautier V."/>
            <person name="Ament-Velasquez S.L."/>
            <person name="Kruys A."/>
            <person name="Hutchinson M.I."/>
            <person name="Powell A.J."/>
            <person name="Barry K."/>
            <person name="Miller A.N."/>
            <person name="Grigoriev I.V."/>
            <person name="Debuchy R."/>
            <person name="Gladieux P."/>
            <person name="Hiltunen Thoren M."/>
            <person name="Johannesson H."/>
        </authorList>
    </citation>
    <scope>NUCLEOTIDE SEQUENCE</scope>
    <source>
        <strain evidence="2">CBS 232.78</strain>
    </source>
</reference>
<protein>
    <submittedName>
        <fullName evidence="2">Uncharacterized protein</fullName>
    </submittedName>
</protein>
<comment type="caution">
    <text evidence="2">The sequence shown here is derived from an EMBL/GenBank/DDBJ whole genome shotgun (WGS) entry which is preliminary data.</text>
</comment>
<proteinExistence type="predicted"/>
<sequence>MAARATTSSTSSPTNTLSAMATLSSMTSLPSTGTLGTTTTLSSIGTAVSMPTSASAMAALMSSTSKATLISTLASLGTTNVAVASMANMNTHMGGNAVSRPPADMETRRIEHEQQLNQRDGDFLYRTNSHERQPQRHGNPTYHTHEPGEHKQQLHAWNGRPIPVSSPALFPTNISTSTTTIYSTITKTRTATCTPGMKNCPADSTIIITGTTMVTSLSETPAASSMRDPPEESSGMDDSTMADDPNGVMTAYSGEASSAPIISPTSSSSIPSPKPGSSGRTTSHHQSPTTTTYMQQPQPQLQTTPKPTSAAGAHTKTATSSPLVVQAVTTGAADRVDNAKGLQLVGRWLLLLWSFNVLIMEHEEEIGFMNYDAC</sequence>
<accession>A0AAE0NQS9</accession>
<evidence type="ECO:0000313" key="2">
    <source>
        <dbReference type="EMBL" id="KAK3385997.1"/>
    </source>
</evidence>
<feature type="region of interest" description="Disordered" evidence="1">
    <location>
        <begin position="217"/>
        <end position="319"/>
    </location>
</feature>
<organism evidence="2 3">
    <name type="scientific">Podospora didyma</name>
    <dbReference type="NCBI Taxonomy" id="330526"/>
    <lineage>
        <taxon>Eukaryota</taxon>
        <taxon>Fungi</taxon>
        <taxon>Dikarya</taxon>
        <taxon>Ascomycota</taxon>
        <taxon>Pezizomycotina</taxon>
        <taxon>Sordariomycetes</taxon>
        <taxon>Sordariomycetidae</taxon>
        <taxon>Sordariales</taxon>
        <taxon>Podosporaceae</taxon>
        <taxon>Podospora</taxon>
    </lineage>
</organism>
<feature type="compositionally biased region" description="Low complexity" evidence="1">
    <location>
        <begin position="284"/>
        <end position="308"/>
    </location>
</feature>
<gene>
    <name evidence="2" type="ORF">B0H63DRAFT_544538</name>
</gene>
<reference evidence="2" key="2">
    <citation type="submission" date="2023-06" db="EMBL/GenBank/DDBJ databases">
        <authorList>
            <consortium name="Lawrence Berkeley National Laboratory"/>
            <person name="Haridas S."/>
            <person name="Hensen N."/>
            <person name="Bonometti L."/>
            <person name="Westerberg I."/>
            <person name="Brannstrom I.O."/>
            <person name="Guillou S."/>
            <person name="Cros-Aarteil S."/>
            <person name="Calhoun S."/>
            <person name="Kuo A."/>
            <person name="Mondo S."/>
            <person name="Pangilinan J."/>
            <person name="Riley R."/>
            <person name="LaButti K."/>
            <person name="Andreopoulos B."/>
            <person name="Lipzen A."/>
            <person name="Chen C."/>
            <person name="Yanf M."/>
            <person name="Daum C."/>
            <person name="Ng V."/>
            <person name="Clum A."/>
            <person name="Steindorff A."/>
            <person name="Ohm R."/>
            <person name="Martin F."/>
            <person name="Silar P."/>
            <person name="Natvig D."/>
            <person name="Lalanne C."/>
            <person name="Gautier V."/>
            <person name="Ament-velasquez S.L."/>
            <person name="Kruys A."/>
            <person name="Hutchinson M.I."/>
            <person name="Powell A.J."/>
            <person name="Barry K."/>
            <person name="Miller A.N."/>
            <person name="Grigoriev I.V."/>
            <person name="Debuchy R."/>
            <person name="Gladieux P."/>
            <person name="Thoren M.H."/>
            <person name="Johannesson H."/>
        </authorList>
    </citation>
    <scope>NUCLEOTIDE SEQUENCE</scope>
    <source>
        <strain evidence="2">CBS 232.78</strain>
    </source>
</reference>
<dbReference type="EMBL" id="JAULSW010000004">
    <property type="protein sequence ID" value="KAK3385997.1"/>
    <property type="molecule type" value="Genomic_DNA"/>
</dbReference>
<dbReference type="AlphaFoldDB" id="A0AAE0NQS9"/>
<feature type="compositionally biased region" description="Low complexity" evidence="1">
    <location>
        <begin position="257"/>
        <end position="278"/>
    </location>
</feature>
<keyword evidence="3" id="KW-1185">Reference proteome</keyword>
<evidence type="ECO:0000313" key="3">
    <source>
        <dbReference type="Proteomes" id="UP001285441"/>
    </source>
</evidence>